<keyword evidence="1" id="KW-0472">Membrane</keyword>
<evidence type="ECO:0000313" key="2">
    <source>
        <dbReference type="EMBL" id="SEA41419.1"/>
    </source>
</evidence>
<feature type="transmembrane region" description="Helical" evidence="1">
    <location>
        <begin position="6"/>
        <end position="25"/>
    </location>
</feature>
<keyword evidence="1" id="KW-1133">Transmembrane helix</keyword>
<sequence>MTLLKIVYEIILYALVLGGIIYAFWFLRREMGVKGLFLGYIVLAGVAGIYLSYLGFLWQAPLVSVLGGIIVVVMIYLGISKFKKVKARPKVTRKSKGIPKIGMPGSKEEYQIIFQALDEVVDKDTLIEQQEFIEKFLREPIILNTEAAIFRNFYDCYTDVYGDEGFTITDFLSMFYCNGSKKPFNPSTFNKKQQRYSKGADLFNKMVKELNAIRKKTE</sequence>
<dbReference type="AlphaFoldDB" id="A0A1H4AZV4"/>
<evidence type="ECO:0000256" key="1">
    <source>
        <dbReference type="SAM" id="Phobius"/>
    </source>
</evidence>
<dbReference type="RefSeq" id="WP_091399652.1">
    <property type="nucleotide sequence ID" value="NZ_FNQY01000017.1"/>
</dbReference>
<evidence type="ECO:0000313" key="3">
    <source>
        <dbReference type="Proteomes" id="UP000199041"/>
    </source>
</evidence>
<keyword evidence="1" id="KW-0812">Transmembrane</keyword>
<organism evidence="2 3">
    <name type="scientific">Arachidicoccus rhizosphaerae</name>
    <dbReference type="NCBI Taxonomy" id="551991"/>
    <lineage>
        <taxon>Bacteria</taxon>
        <taxon>Pseudomonadati</taxon>
        <taxon>Bacteroidota</taxon>
        <taxon>Chitinophagia</taxon>
        <taxon>Chitinophagales</taxon>
        <taxon>Chitinophagaceae</taxon>
        <taxon>Arachidicoccus</taxon>
    </lineage>
</organism>
<keyword evidence="3" id="KW-1185">Reference proteome</keyword>
<dbReference type="Proteomes" id="UP000199041">
    <property type="component" value="Unassembled WGS sequence"/>
</dbReference>
<accession>A0A1H4AZV4</accession>
<feature type="transmembrane region" description="Helical" evidence="1">
    <location>
        <begin position="37"/>
        <end position="56"/>
    </location>
</feature>
<dbReference type="STRING" id="551991.SAMN05192529_11763"/>
<name>A0A1H4AZV4_9BACT</name>
<protein>
    <submittedName>
        <fullName evidence="2">Uncharacterized protein</fullName>
    </submittedName>
</protein>
<dbReference type="EMBL" id="FNQY01000017">
    <property type="protein sequence ID" value="SEA41419.1"/>
    <property type="molecule type" value="Genomic_DNA"/>
</dbReference>
<gene>
    <name evidence="2" type="ORF">SAMN05192529_11763</name>
</gene>
<feature type="transmembrane region" description="Helical" evidence="1">
    <location>
        <begin position="62"/>
        <end position="79"/>
    </location>
</feature>
<proteinExistence type="predicted"/>
<reference evidence="2 3" key="1">
    <citation type="submission" date="2016-10" db="EMBL/GenBank/DDBJ databases">
        <authorList>
            <person name="de Groot N.N."/>
        </authorList>
    </citation>
    <scope>NUCLEOTIDE SEQUENCE [LARGE SCALE GENOMIC DNA]</scope>
    <source>
        <strain evidence="2 3">Vu-144</strain>
    </source>
</reference>